<proteinExistence type="predicted"/>
<protein>
    <submittedName>
        <fullName evidence="2">Alkaline shock response membrane anchor protein AmaP</fullName>
    </submittedName>
</protein>
<sequence length="192" mass="20339">MSTRVDGANRAVLTLLGLALLAAGVLGLVLSLGGFGTDLAASPVLPDQLSRLAADTSWFWPVVAAACLVIALLGLRWLLAQLRTDRVTRLDLTQDPRDGLTTLHAGALIDAVEDEAGALRGVTGASAHLRGEDHPRLDLTVDLSDRADVAEIRAQLEELVIPHLRQAADAPDLAVDIVLRPGKGRSTRRDLT</sequence>
<evidence type="ECO:0000313" key="2">
    <source>
        <dbReference type="EMBL" id="QDB78375.1"/>
    </source>
</evidence>
<feature type="transmembrane region" description="Helical" evidence="1">
    <location>
        <begin position="57"/>
        <end position="79"/>
    </location>
</feature>
<dbReference type="RefSeq" id="WP_139947706.1">
    <property type="nucleotide sequence ID" value="NZ_CP040899.1"/>
</dbReference>
<dbReference type="Proteomes" id="UP000313948">
    <property type="component" value="Chromosome"/>
</dbReference>
<organism evidence="2 3">
    <name type="scientific">Georgenia wutianyii</name>
    <dbReference type="NCBI Taxonomy" id="2585135"/>
    <lineage>
        <taxon>Bacteria</taxon>
        <taxon>Bacillati</taxon>
        <taxon>Actinomycetota</taxon>
        <taxon>Actinomycetes</taxon>
        <taxon>Micrococcales</taxon>
        <taxon>Bogoriellaceae</taxon>
        <taxon>Georgenia</taxon>
    </lineage>
</organism>
<feature type="transmembrane region" description="Helical" evidence="1">
    <location>
        <begin position="12"/>
        <end position="37"/>
    </location>
</feature>
<name>A0ABX5VJS1_9MICO</name>
<reference evidence="2 3" key="1">
    <citation type="submission" date="2019-05" db="EMBL/GenBank/DDBJ databases">
        <title>Georgenia *** sp. nov., and Georgenia *** sp. nov., isolated from the intestinal contents of plateau pika (Ochotona curzoniae) in the Qinghai-Tibet plateau of China.</title>
        <authorList>
            <person name="Tian Z."/>
        </authorList>
    </citation>
    <scope>NUCLEOTIDE SEQUENCE [LARGE SCALE GENOMIC DNA]</scope>
    <source>
        <strain evidence="2 3">Z294</strain>
    </source>
</reference>
<accession>A0ABX5VJS1</accession>
<keyword evidence="3" id="KW-1185">Reference proteome</keyword>
<dbReference type="EMBL" id="CP040899">
    <property type="protein sequence ID" value="QDB78375.1"/>
    <property type="molecule type" value="Genomic_DNA"/>
</dbReference>
<evidence type="ECO:0000256" key="1">
    <source>
        <dbReference type="SAM" id="Phobius"/>
    </source>
</evidence>
<evidence type="ECO:0000313" key="3">
    <source>
        <dbReference type="Proteomes" id="UP000313948"/>
    </source>
</evidence>
<gene>
    <name evidence="2" type="primary">amaP</name>
    <name evidence="2" type="ORF">FE251_02525</name>
</gene>
<keyword evidence="1" id="KW-0812">Transmembrane</keyword>
<keyword evidence="1" id="KW-0472">Membrane</keyword>
<dbReference type="NCBIfam" id="NF033218">
    <property type="entry name" value="anchor_AmaP"/>
    <property type="match status" value="1"/>
</dbReference>
<keyword evidence="1" id="KW-1133">Transmembrane helix</keyword>